<comment type="caution">
    <text evidence="5">The sequence shown here is derived from an EMBL/GenBank/DDBJ whole genome shotgun (WGS) entry which is preliminary data.</text>
</comment>
<keyword evidence="3" id="KW-1133">Transmembrane helix</keyword>
<keyword evidence="6" id="KW-1185">Reference proteome</keyword>
<dbReference type="PANTHER" id="PTHR11733">
    <property type="entry name" value="ZINC METALLOPROTEASE FAMILY M13 NEPRILYSIN-RELATED"/>
    <property type="match status" value="1"/>
</dbReference>
<keyword evidence="3" id="KW-0472">Membrane</keyword>
<evidence type="ECO:0000313" key="6">
    <source>
        <dbReference type="Proteomes" id="UP000821866"/>
    </source>
</evidence>
<name>A0A9J6E8G2_RHIMP</name>
<protein>
    <recommendedName>
        <fullName evidence="4">Peptidase M13 N-terminal domain-containing protein</fullName>
    </recommendedName>
</protein>
<dbReference type="InterPro" id="IPR024079">
    <property type="entry name" value="MetalloPept_cat_dom_sf"/>
</dbReference>
<gene>
    <name evidence="5" type="ORF">HPB51_008185</name>
</gene>
<dbReference type="VEuPathDB" id="VectorBase:LOC119169618"/>
<evidence type="ECO:0000256" key="3">
    <source>
        <dbReference type="SAM" id="Phobius"/>
    </source>
</evidence>
<dbReference type="PANTHER" id="PTHR11733:SF167">
    <property type="entry name" value="FI17812P1-RELATED"/>
    <property type="match status" value="1"/>
</dbReference>
<dbReference type="GO" id="GO:0016485">
    <property type="term" value="P:protein processing"/>
    <property type="evidence" value="ECO:0007669"/>
    <property type="project" value="TreeGrafter"/>
</dbReference>
<evidence type="ECO:0000256" key="1">
    <source>
        <dbReference type="ARBA" id="ARBA00007357"/>
    </source>
</evidence>
<feature type="compositionally biased region" description="Basic and acidic residues" evidence="2">
    <location>
        <begin position="20"/>
        <end position="37"/>
    </location>
</feature>
<dbReference type="InterPro" id="IPR042089">
    <property type="entry name" value="Peptidase_M13_dom_2"/>
</dbReference>
<sequence>MASSRRPASRQRSPAPQSLHAHEDAPPSRRSSERLADRVGAGSNERELHKDPHERSRRSKHSNKRGKAADEDLQVNSGSWQTEGQTKRTLPATSQKKAAADPTPRSENIYQRGSQSQEETELLTERSRWRLAYFVLCLGNSIVAVVLFILVLRLVWYAEANWLAGIVSPGKNASEGSEGQASARVYCLDAGACKDAYASILRESIDADADPCHNFYNYACGGWLRNHEESTALTVWRQYTNDAIERLRLARVSARVRGESVAQAAHFLDTCLQVGRKPESGTNTEVDIKEVFAEAALRWPERSEHSDLANSLFFMARRVALPVFFDVDSGYTKDELGAIFFRLDTTFQKTTSRLVDLLKKGSLSRFVRLLYRVFAVDGEVDETRFDEVMSGLESLADVLDIYLEATDDRTTVRDLASLKLYAPPVSFEMWSSAFRKFFNFDFAELNTTIIYDVRSFSAIFRHVLVYGEAIMKDAFGFLSIMAAVWYTSSEIRDAFFGSPMDASFHQKQYCSFSMYEFYGDALNHFFFEKARSELKMFEGLQALMWNEFPRIVGPNGTLVGEKEPLPRANHLHGVSEFLHKSEPKVFLPRYKSYPNLTNSPLRNWIALTDNKRKQLGFDYDDSYVRQKHTSCASQCDATIFKWRLTPYHLTFPWYSSGIHRNILFAGLATRIAAAIFLDYVYRNELQRERLFEENQKCLQSMNPDLDEAPDIRLQAGVAAVLASSALLSRTSTSNSSLIGSGTYSLDGVGDVKESEAFFVFGCHLLCGDQDAERLCNLPLRHSFQFAHAFNCEVDTNMNPRRKCRLRV</sequence>
<feature type="compositionally biased region" description="Polar residues" evidence="2">
    <location>
        <begin position="74"/>
        <end position="96"/>
    </location>
</feature>
<dbReference type="Gene3D" id="3.40.390.10">
    <property type="entry name" value="Collagenase (Catalytic Domain)"/>
    <property type="match status" value="2"/>
</dbReference>
<feature type="compositionally biased region" description="Polar residues" evidence="2">
    <location>
        <begin position="105"/>
        <end position="117"/>
    </location>
</feature>
<evidence type="ECO:0000256" key="2">
    <source>
        <dbReference type="SAM" id="MobiDB-lite"/>
    </source>
</evidence>
<proteinExistence type="inferred from homology"/>
<accession>A0A9J6E8G2</accession>
<comment type="similarity">
    <text evidence="1">Belongs to the peptidase M13 family.</text>
</comment>
<dbReference type="Pfam" id="PF05649">
    <property type="entry name" value="Peptidase_M13_N"/>
    <property type="match status" value="1"/>
</dbReference>
<feature type="compositionally biased region" description="Low complexity" evidence="2">
    <location>
        <begin position="1"/>
        <end position="18"/>
    </location>
</feature>
<evidence type="ECO:0000313" key="5">
    <source>
        <dbReference type="EMBL" id="KAH8030540.1"/>
    </source>
</evidence>
<organism evidence="5 6">
    <name type="scientific">Rhipicephalus microplus</name>
    <name type="common">Cattle tick</name>
    <name type="synonym">Boophilus microplus</name>
    <dbReference type="NCBI Taxonomy" id="6941"/>
    <lineage>
        <taxon>Eukaryota</taxon>
        <taxon>Metazoa</taxon>
        <taxon>Ecdysozoa</taxon>
        <taxon>Arthropoda</taxon>
        <taxon>Chelicerata</taxon>
        <taxon>Arachnida</taxon>
        <taxon>Acari</taxon>
        <taxon>Parasitiformes</taxon>
        <taxon>Ixodida</taxon>
        <taxon>Ixodoidea</taxon>
        <taxon>Ixodidae</taxon>
        <taxon>Rhipicephalinae</taxon>
        <taxon>Rhipicephalus</taxon>
        <taxon>Boophilus</taxon>
    </lineage>
</organism>
<feature type="compositionally biased region" description="Basic and acidic residues" evidence="2">
    <location>
        <begin position="44"/>
        <end position="54"/>
    </location>
</feature>
<dbReference type="InterPro" id="IPR008753">
    <property type="entry name" value="Peptidase_M13_N"/>
</dbReference>
<evidence type="ECO:0000259" key="4">
    <source>
        <dbReference type="Pfam" id="PF05649"/>
    </source>
</evidence>
<dbReference type="EMBL" id="JABSTU010000005">
    <property type="protein sequence ID" value="KAH8030540.1"/>
    <property type="molecule type" value="Genomic_DNA"/>
</dbReference>
<feature type="transmembrane region" description="Helical" evidence="3">
    <location>
        <begin position="131"/>
        <end position="156"/>
    </location>
</feature>
<dbReference type="PROSITE" id="PS51885">
    <property type="entry name" value="NEPRILYSIN"/>
    <property type="match status" value="1"/>
</dbReference>
<dbReference type="GO" id="GO:0005886">
    <property type="term" value="C:plasma membrane"/>
    <property type="evidence" value="ECO:0007669"/>
    <property type="project" value="TreeGrafter"/>
</dbReference>
<reference evidence="5" key="2">
    <citation type="submission" date="2021-09" db="EMBL/GenBank/DDBJ databases">
        <authorList>
            <person name="Jia N."/>
            <person name="Wang J."/>
            <person name="Shi W."/>
            <person name="Du L."/>
            <person name="Sun Y."/>
            <person name="Zhan W."/>
            <person name="Jiang J."/>
            <person name="Wang Q."/>
            <person name="Zhang B."/>
            <person name="Ji P."/>
            <person name="Sakyi L.B."/>
            <person name="Cui X."/>
            <person name="Yuan T."/>
            <person name="Jiang B."/>
            <person name="Yang W."/>
            <person name="Lam T.T.-Y."/>
            <person name="Chang Q."/>
            <person name="Ding S."/>
            <person name="Wang X."/>
            <person name="Zhu J."/>
            <person name="Ruan X."/>
            <person name="Zhao L."/>
            <person name="Wei J."/>
            <person name="Que T."/>
            <person name="Du C."/>
            <person name="Cheng J."/>
            <person name="Dai P."/>
            <person name="Han X."/>
            <person name="Huang E."/>
            <person name="Gao Y."/>
            <person name="Liu J."/>
            <person name="Shao H."/>
            <person name="Ye R."/>
            <person name="Li L."/>
            <person name="Wei W."/>
            <person name="Wang X."/>
            <person name="Wang C."/>
            <person name="Huo Q."/>
            <person name="Li W."/>
            <person name="Guo W."/>
            <person name="Chen H."/>
            <person name="Chen S."/>
            <person name="Zhou L."/>
            <person name="Zhou L."/>
            <person name="Ni X."/>
            <person name="Tian J."/>
            <person name="Zhou Y."/>
            <person name="Sheng Y."/>
            <person name="Liu T."/>
            <person name="Pan Y."/>
            <person name="Xia L."/>
            <person name="Li J."/>
            <person name="Zhao F."/>
            <person name="Cao W."/>
        </authorList>
    </citation>
    <scope>NUCLEOTIDE SEQUENCE</scope>
    <source>
        <strain evidence="5">Rmic-2018</strain>
        <tissue evidence="5">Larvae</tissue>
    </source>
</reference>
<reference evidence="5" key="1">
    <citation type="journal article" date="2020" name="Cell">
        <title>Large-Scale Comparative Analyses of Tick Genomes Elucidate Their Genetic Diversity and Vector Capacities.</title>
        <authorList>
            <consortium name="Tick Genome and Microbiome Consortium (TIGMIC)"/>
            <person name="Jia N."/>
            <person name="Wang J."/>
            <person name="Shi W."/>
            <person name="Du L."/>
            <person name="Sun Y."/>
            <person name="Zhan W."/>
            <person name="Jiang J.F."/>
            <person name="Wang Q."/>
            <person name="Zhang B."/>
            <person name="Ji P."/>
            <person name="Bell-Sakyi L."/>
            <person name="Cui X.M."/>
            <person name="Yuan T.T."/>
            <person name="Jiang B.G."/>
            <person name="Yang W.F."/>
            <person name="Lam T.T."/>
            <person name="Chang Q.C."/>
            <person name="Ding S.J."/>
            <person name="Wang X.J."/>
            <person name="Zhu J.G."/>
            <person name="Ruan X.D."/>
            <person name="Zhao L."/>
            <person name="Wei J.T."/>
            <person name="Ye R.Z."/>
            <person name="Que T.C."/>
            <person name="Du C.H."/>
            <person name="Zhou Y.H."/>
            <person name="Cheng J.X."/>
            <person name="Dai P.F."/>
            <person name="Guo W.B."/>
            <person name="Han X.H."/>
            <person name="Huang E.J."/>
            <person name="Li L.F."/>
            <person name="Wei W."/>
            <person name="Gao Y.C."/>
            <person name="Liu J.Z."/>
            <person name="Shao H.Z."/>
            <person name="Wang X."/>
            <person name="Wang C.C."/>
            <person name="Yang T.C."/>
            <person name="Huo Q.B."/>
            <person name="Li W."/>
            <person name="Chen H.Y."/>
            <person name="Chen S.E."/>
            <person name="Zhou L.G."/>
            <person name="Ni X.B."/>
            <person name="Tian J.H."/>
            <person name="Sheng Y."/>
            <person name="Liu T."/>
            <person name="Pan Y.S."/>
            <person name="Xia L.Y."/>
            <person name="Li J."/>
            <person name="Zhao F."/>
            <person name="Cao W.C."/>
        </authorList>
    </citation>
    <scope>NUCLEOTIDE SEQUENCE</scope>
    <source>
        <strain evidence="5">Rmic-2018</strain>
    </source>
</reference>
<dbReference type="Proteomes" id="UP000821866">
    <property type="component" value="Chromosome 3"/>
</dbReference>
<keyword evidence="3" id="KW-0812">Transmembrane</keyword>
<feature type="compositionally biased region" description="Basic residues" evidence="2">
    <location>
        <begin position="55"/>
        <end position="66"/>
    </location>
</feature>
<dbReference type="AlphaFoldDB" id="A0A9J6E8G2"/>
<dbReference type="SUPFAM" id="SSF55486">
    <property type="entry name" value="Metalloproteases ('zincins'), catalytic domain"/>
    <property type="match status" value="1"/>
</dbReference>
<dbReference type="GO" id="GO:0004222">
    <property type="term" value="F:metalloendopeptidase activity"/>
    <property type="evidence" value="ECO:0007669"/>
    <property type="project" value="InterPro"/>
</dbReference>
<dbReference type="InterPro" id="IPR000718">
    <property type="entry name" value="Peptidase_M13"/>
</dbReference>
<feature type="region of interest" description="Disordered" evidence="2">
    <location>
        <begin position="1"/>
        <end position="118"/>
    </location>
</feature>
<dbReference type="Gene3D" id="1.10.1380.10">
    <property type="entry name" value="Neutral endopeptidase , domain2"/>
    <property type="match status" value="1"/>
</dbReference>
<feature type="domain" description="Peptidase M13 N-terminal" evidence="4">
    <location>
        <begin position="211"/>
        <end position="531"/>
    </location>
</feature>